<dbReference type="STRING" id="1120976.SAMN03080606_01042"/>
<proteinExistence type="inferred from homology"/>
<dbReference type="GO" id="GO:1904680">
    <property type="term" value="F:peptide transmembrane transporter activity"/>
    <property type="evidence" value="ECO:0007669"/>
    <property type="project" value="TreeGrafter"/>
</dbReference>
<dbReference type="AlphaFoldDB" id="A0A1G5E435"/>
<dbReference type="GO" id="GO:0015833">
    <property type="term" value="P:peptide transport"/>
    <property type="evidence" value="ECO:0007669"/>
    <property type="project" value="TreeGrafter"/>
</dbReference>
<evidence type="ECO:0000256" key="2">
    <source>
        <dbReference type="ARBA" id="ARBA00005695"/>
    </source>
</evidence>
<keyword evidence="3" id="KW-0813">Transport</keyword>
<dbReference type="Gene3D" id="3.10.105.10">
    <property type="entry name" value="Dipeptide-binding Protein, Domain 3"/>
    <property type="match status" value="1"/>
</dbReference>
<reference evidence="7 8" key="1">
    <citation type="submission" date="2016-10" db="EMBL/GenBank/DDBJ databases">
        <authorList>
            <person name="de Groot N.N."/>
        </authorList>
    </citation>
    <scope>NUCLEOTIDE SEQUENCE [LARGE SCALE GENOMIC DNA]</scope>
    <source>
        <strain evidence="7 8">DSM 18978</strain>
    </source>
</reference>
<dbReference type="RefSeq" id="WP_091540795.1">
    <property type="nucleotide sequence ID" value="NZ_FMUS01000005.1"/>
</dbReference>
<dbReference type="PANTHER" id="PTHR30290">
    <property type="entry name" value="PERIPLASMIC BINDING COMPONENT OF ABC TRANSPORTER"/>
    <property type="match status" value="1"/>
</dbReference>
<keyword evidence="8" id="KW-1185">Reference proteome</keyword>
<evidence type="ECO:0000256" key="1">
    <source>
        <dbReference type="ARBA" id="ARBA00004193"/>
    </source>
</evidence>
<dbReference type="Gene3D" id="3.40.190.10">
    <property type="entry name" value="Periplasmic binding protein-like II"/>
    <property type="match status" value="1"/>
</dbReference>
<dbReference type="PANTHER" id="PTHR30290:SF9">
    <property type="entry name" value="OLIGOPEPTIDE-BINDING PROTEIN APPA"/>
    <property type="match status" value="1"/>
</dbReference>
<keyword evidence="4 5" id="KW-0732">Signal</keyword>
<dbReference type="PROSITE" id="PS51257">
    <property type="entry name" value="PROKAR_LIPOPROTEIN"/>
    <property type="match status" value="1"/>
</dbReference>
<dbReference type="InterPro" id="IPR023765">
    <property type="entry name" value="SBP_5_CS"/>
</dbReference>
<feature type="domain" description="Solute-binding protein family 5" evidence="6">
    <location>
        <begin position="87"/>
        <end position="432"/>
    </location>
</feature>
<dbReference type="Proteomes" id="UP000198636">
    <property type="component" value="Unassembled WGS sequence"/>
</dbReference>
<name>A0A1G5E435_9FIRM</name>
<dbReference type="InterPro" id="IPR039424">
    <property type="entry name" value="SBP_5"/>
</dbReference>
<dbReference type="EMBL" id="FMUS01000005">
    <property type="protein sequence ID" value="SCY21793.1"/>
    <property type="molecule type" value="Genomic_DNA"/>
</dbReference>
<dbReference type="InterPro" id="IPR000914">
    <property type="entry name" value="SBP_5_dom"/>
</dbReference>
<evidence type="ECO:0000313" key="8">
    <source>
        <dbReference type="Proteomes" id="UP000198636"/>
    </source>
</evidence>
<evidence type="ECO:0000256" key="5">
    <source>
        <dbReference type="SAM" id="SignalP"/>
    </source>
</evidence>
<evidence type="ECO:0000256" key="3">
    <source>
        <dbReference type="ARBA" id="ARBA00022448"/>
    </source>
</evidence>
<dbReference type="OrthoDB" id="9772924at2"/>
<sequence>MKKKFISMMSLLLIVMMFITACGKATDKDLQPAGGGGDNKVKRTDLNLGAIGEPKTLDPTQVSDLVAFYVTHQIYNHLIDNRTDGNLVPGLAESWTYSDDGTEITFKLREGVKFHNGDVMTADDVVYSFETAIASAFTQGVTSVMESMKKVDENTVTLILKHSYGPIEYCVASSQIPILNKKVHEANPDGYGRNPIGTGPYKFVEWRSGDSITLTAFEDYYKGAAEIKDVTFKIITDGSTAVVALENGEIDIIDTPPRTDRQNLINNPNIEYYETEIAATVFIAINHHSEIGKNKKLREAIAHAIDKESLIIGSVEGIGTALETPMAKSTFGWPADFKNREYNVEKAKQLLIEAGYPNGLDITLKTNESATYFKPTEVLQDQLRQIGINASISKMERGAFWDDILTKRDYEIVVSAATTAYPDADYIYSTFHGKMVTEGRNYFNYANPKLDELLERGRLSNDQEERKQIYRDICELFKEDVVSIPLYTYMTPIAANKDLQGVMAHPTNRMFVYDYSWK</sequence>
<comment type="similarity">
    <text evidence="2">Belongs to the bacterial solute-binding protein 5 family.</text>
</comment>
<dbReference type="PROSITE" id="PS01040">
    <property type="entry name" value="SBP_BACTERIAL_5"/>
    <property type="match status" value="1"/>
</dbReference>
<dbReference type="Pfam" id="PF00496">
    <property type="entry name" value="SBP_bac_5"/>
    <property type="match status" value="1"/>
</dbReference>
<organism evidence="7 8">
    <name type="scientific">Alkaliphilus peptidifermentans DSM 18978</name>
    <dbReference type="NCBI Taxonomy" id="1120976"/>
    <lineage>
        <taxon>Bacteria</taxon>
        <taxon>Bacillati</taxon>
        <taxon>Bacillota</taxon>
        <taxon>Clostridia</taxon>
        <taxon>Peptostreptococcales</taxon>
        <taxon>Natronincolaceae</taxon>
        <taxon>Alkaliphilus</taxon>
    </lineage>
</organism>
<dbReference type="GO" id="GO:0043190">
    <property type="term" value="C:ATP-binding cassette (ABC) transporter complex"/>
    <property type="evidence" value="ECO:0007669"/>
    <property type="project" value="InterPro"/>
</dbReference>
<dbReference type="SUPFAM" id="SSF53850">
    <property type="entry name" value="Periplasmic binding protein-like II"/>
    <property type="match status" value="1"/>
</dbReference>
<comment type="subcellular location">
    <subcellularLocation>
        <location evidence="1">Cell membrane</location>
        <topology evidence="1">Lipid-anchor</topology>
    </subcellularLocation>
</comment>
<evidence type="ECO:0000256" key="4">
    <source>
        <dbReference type="ARBA" id="ARBA00022729"/>
    </source>
</evidence>
<dbReference type="PIRSF" id="PIRSF002741">
    <property type="entry name" value="MppA"/>
    <property type="match status" value="1"/>
</dbReference>
<feature type="chain" id="PRO_5011573970" evidence="5">
    <location>
        <begin position="22"/>
        <end position="518"/>
    </location>
</feature>
<protein>
    <submittedName>
        <fullName evidence="7">Peptide/nickel transport system substrate-binding protein</fullName>
    </submittedName>
</protein>
<accession>A0A1G5E435</accession>
<dbReference type="GO" id="GO:0042597">
    <property type="term" value="C:periplasmic space"/>
    <property type="evidence" value="ECO:0007669"/>
    <property type="project" value="UniProtKB-ARBA"/>
</dbReference>
<dbReference type="CDD" id="cd00995">
    <property type="entry name" value="PBP2_NikA_DppA_OppA_like"/>
    <property type="match status" value="1"/>
</dbReference>
<gene>
    <name evidence="7" type="ORF">SAMN03080606_01042</name>
</gene>
<evidence type="ECO:0000259" key="6">
    <source>
        <dbReference type="Pfam" id="PF00496"/>
    </source>
</evidence>
<dbReference type="InterPro" id="IPR030678">
    <property type="entry name" value="Peptide/Ni-bd"/>
</dbReference>
<evidence type="ECO:0000313" key="7">
    <source>
        <dbReference type="EMBL" id="SCY21793.1"/>
    </source>
</evidence>
<feature type="signal peptide" evidence="5">
    <location>
        <begin position="1"/>
        <end position="21"/>
    </location>
</feature>
<dbReference type="Gene3D" id="3.90.76.10">
    <property type="entry name" value="Dipeptide-binding Protein, Domain 1"/>
    <property type="match status" value="1"/>
</dbReference>